<reference evidence="2 3" key="1">
    <citation type="journal article" date="2015" name="Genome Announc.">
        <title>Virulence Factor Genes Detected in the Complete Genome Sequence of Corynebacterium uterequi DSM 45634, Isolated from the Uterus of a Maiden Mare.</title>
        <authorList>
            <person name="Ruckert C."/>
            <person name="Kriete M."/>
            <person name="Jaenicke S."/>
            <person name="Winkler A."/>
            <person name="Tauch A."/>
        </authorList>
    </citation>
    <scope>NUCLEOTIDE SEQUENCE [LARGE SCALE GENOMIC DNA]</scope>
    <source>
        <strain evidence="2 3">DSM 45634</strain>
    </source>
</reference>
<dbReference type="RefSeq" id="WP_047259916.1">
    <property type="nucleotide sequence ID" value="NZ_CP011546.1"/>
</dbReference>
<evidence type="ECO:0000313" key="3">
    <source>
        <dbReference type="Proteomes" id="UP000035548"/>
    </source>
</evidence>
<proteinExistence type="predicted"/>
<reference evidence="3" key="2">
    <citation type="submission" date="2015-05" db="EMBL/GenBank/DDBJ databases">
        <title>Complete genome sequence of Corynebacterium uterequi DSM 45634, isolated from the uterus of a maiden mare.</title>
        <authorList>
            <person name="Ruckert C."/>
            <person name="Albersmeier A."/>
            <person name="Winkler A."/>
            <person name="Tauch A."/>
        </authorList>
    </citation>
    <scope>NUCLEOTIDE SEQUENCE [LARGE SCALE GENOMIC DNA]</scope>
    <source>
        <strain evidence="3">DSM 45634</strain>
    </source>
</reference>
<dbReference type="AlphaFoldDB" id="A0A0G3HDX0"/>
<dbReference type="PATRIC" id="fig|1072256.5.peg.1508"/>
<organism evidence="2 3">
    <name type="scientific">Corynebacterium uterequi</name>
    <dbReference type="NCBI Taxonomy" id="1072256"/>
    <lineage>
        <taxon>Bacteria</taxon>
        <taxon>Bacillati</taxon>
        <taxon>Actinomycetota</taxon>
        <taxon>Actinomycetes</taxon>
        <taxon>Mycobacteriales</taxon>
        <taxon>Corynebacteriaceae</taxon>
        <taxon>Corynebacterium</taxon>
    </lineage>
</organism>
<feature type="region of interest" description="Disordered" evidence="1">
    <location>
        <begin position="34"/>
        <end position="74"/>
    </location>
</feature>
<name>A0A0G3HDX0_9CORY</name>
<dbReference type="STRING" id="1072256.CUTER_07625"/>
<keyword evidence="3" id="KW-1185">Reference proteome</keyword>
<dbReference type="Proteomes" id="UP000035548">
    <property type="component" value="Chromosome"/>
</dbReference>
<evidence type="ECO:0000313" key="2">
    <source>
        <dbReference type="EMBL" id="AKK11514.1"/>
    </source>
</evidence>
<dbReference type="KEGG" id="cut:CUTER_07625"/>
<sequence length="74" mass="7501">MDPVMIDRVDGARIARAARIVDDAGVVAMLDGWRGDDGRGGTTGGAPVPPSPIPRHESGFDEAAAVPNAPPLAA</sequence>
<accession>A0A0G3HDX0</accession>
<evidence type="ECO:0000256" key="1">
    <source>
        <dbReference type="SAM" id="MobiDB-lite"/>
    </source>
</evidence>
<dbReference type="EMBL" id="CP011546">
    <property type="protein sequence ID" value="AKK11514.1"/>
    <property type="molecule type" value="Genomic_DNA"/>
</dbReference>
<protein>
    <submittedName>
        <fullName evidence="2">Uncharacterized protein</fullName>
    </submittedName>
</protein>
<gene>
    <name evidence="2" type="ORF">CUTER_07625</name>
</gene>